<dbReference type="InterPro" id="IPR008928">
    <property type="entry name" value="6-hairpin_glycosidase_sf"/>
</dbReference>
<dbReference type="Gene3D" id="1.50.10.10">
    <property type="match status" value="1"/>
</dbReference>
<dbReference type="PROSITE" id="PS51257">
    <property type="entry name" value="PROKAR_LIPOPROTEIN"/>
    <property type="match status" value="1"/>
</dbReference>
<dbReference type="GO" id="GO:0005993">
    <property type="term" value="P:trehalose catabolic process"/>
    <property type="evidence" value="ECO:0007669"/>
    <property type="project" value="TreeGrafter"/>
</dbReference>
<reference evidence="3 4" key="1">
    <citation type="submission" date="2017-10" db="EMBL/GenBank/DDBJ databases">
        <title>The draft genome sequence of Lewinella nigricans NBRC 102662.</title>
        <authorList>
            <person name="Wang K."/>
        </authorList>
    </citation>
    <scope>NUCLEOTIDE SEQUENCE [LARGE SCALE GENOMIC DNA]</scope>
    <source>
        <strain evidence="3 4">NBRC 102662</strain>
    </source>
</reference>
<dbReference type="InterPro" id="IPR001661">
    <property type="entry name" value="Glyco_hydro_37"/>
</dbReference>
<dbReference type="GO" id="GO:0004555">
    <property type="term" value="F:alpha,alpha-trehalase activity"/>
    <property type="evidence" value="ECO:0007669"/>
    <property type="project" value="InterPro"/>
</dbReference>
<evidence type="ECO:0000256" key="1">
    <source>
        <dbReference type="ARBA" id="ARBA00022801"/>
    </source>
</evidence>
<dbReference type="PROSITE" id="PS00928">
    <property type="entry name" value="TREHALASE_2"/>
    <property type="match status" value="1"/>
</dbReference>
<dbReference type="InterPro" id="IPR012341">
    <property type="entry name" value="6hp_glycosidase-like_sf"/>
</dbReference>
<keyword evidence="2" id="KW-0326">Glycosidase</keyword>
<dbReference type="Pfam" id="PF01204">
    <property type="entry name" value="Trehalase"/>
    <property type="match status" value="1"/>
</dbReference>
<dbReference type="SUPFAM" id="SSF48208">
    <property type="entry name" value="Six-hairpin glycosidases"/>
    <property type="match status" value="1"/>
</dbReference>
<dbReference type="NCBIfam" id="NF009773">
    <property type="entry name" value="PRK13270.1"/>
    <property type="match status" value="1"/>
</dbReference>
<name>A0A2D0NCV0_FLAN2</name>
<dbReference type="PANTHER" id="PTHR23403:SF1">
    <property type="entry name" value="TREHALASE"/>
    <property type="match status" value="1"/>
</dbReference>
<accession>A0A2D0NCV0</accession>
<dbReference type="RefSeq" id="WP_099150184.1">
    <property type="nucleotide sequence ID" value="NZ_PDUD01000018.1"/>
</dbReference>
<dbReference type="NCBIfam" id="NF009774">
    <property type="entry name" value="PRK13271.1"/>
    <property type="match status" value="1"/>
</dbReference>
<dbReference type="OrthoDB" id="106887at2"/>
<proteinExistence type="predicted"/>
<keyword evidence="1" id="KW-0378">Hydrolase</keyword>
<evidence type="ECO:0000313" key="4">
    <source>
        <dbReference type="Proteomes" id="UP000223913"/>
    </source>
</evidence>
<dbReference type="InterPro" id="IPR018232">
    <property type="entry name" value="Glyco_hydro_37_CS"/>
</dbReference>
<organism evidence="3 4">
    <name type="scientific">Flavilitoribacter nigricans (strain ATCC 23147 / DSM 23189 / NBRC 102662 / NCIMB 1420 / SS-2)</name>
    <name type="common">Lewinella nigricans</name>
    <dbReference type="NCBI Taxonomy" id="1122177"/>
    <lineage>
        <taxon>Bacteria</taxon>
        <taxon>Pseudomonadati</taxon>
        <taxon>Bacteroidota</taxon>
        <taxon>Saprospiria</taxon>
        <taxon>Saprospirales</taxon>
        <taxon>Lewinellaceae</taxon>
        <taxon>Flavilitoribacter</taxon>
    </lineage>
</organism>
<dbReference type="PRINTS" id="PR00744">
    <property type="entry name" value="GLHYDRLASE37"/>
</dbReference>
<evidence type="ECO:0000313" key="3">
    <source>
        <dbReference type="EMBL" id="PHN06200.1"/>
    </source>
</evidence>
<dbReference type="PROSITE" id="PS00927">
    <property type="entry name" value="TREHALASE_1"/>
    <property type="match status" value="1"/>
</dbReference>
<sequence>MRIIYGFLFILFFTACRQNVAPDTSAPLTGLQSPEALYGELFVDVQMAAVFPDGKTFVDCSPKMAPTKIVADYQEAKQEADFDLEAFVLEHFELPHQYSTNFKADTSRSAAEHINALWPVLTREPDDVEPGTLIPLPNSYIVPGGRFGEIYYWDSYFTMLGLQSAGKVDMIENMIDNFAYLIDTIGFIPNGNRTYFLTRSQPPFFAAMVDLLAGEKGPSVRVNYLPALEKEYAFWMNGMEDVSNANPARKHVVRLKDGSILNRYWDEGERPRAEMYRDDVETAKENEQRTPQEIYSDLRAACESGWDFSSRWLADGQTLNTIQTTEIIPVDLNALLYNLELQLQQAYAENGQQDEADLFAQRAQQRRDNLIRYCWNPELGFFMDYNFVKDAFTATPSLAGLYPLFFGMAEPEMAEQVAQIVQSDFLKPGGVVSTLTNTGQQWDAPNGWAPLQWITIKGLRNYGRNDLADTIKERWVDLNVRVYKHTGKMVEKYNVLDMSLEAGGGEYPVQDGFGWTNGVLLRLLQESPTTLEN</sequence>
<keyword evidence="4" id="KW-1185">Reference proteome</keyword>
<dbReference type="AlphaFoldDB" id="A0A2D0NCV0"/>
<dbReference type="Proteomes" id="UP000223913">
    <property type="component" value="Unassembled WGS sequence"/>
</dbReference>
<gene>
    <name evidence="3" type="ORF">CRP01_11500</name>
</gene>
<dbReference type="EMBL" id="PDUD01000018">
    <property type="protein sequence ID" value="PHN06200.1"/>
    <property type="molecule type" value="Genomic_DNA"/>
</dbReference>
<evidence type="ECO:0000256" key="2">
    <source>
        <dbReference type="ARBA" id="ARBA00023295"/>
    </source>
</evidence>
<protein>
    <submittedName>
        <fullName evidence="3">Trehalase</fullName>
    </submittedName>
</protein>
<dbReference type="PANTHER" id="PTHR23403">
    <property type="entry name" value="TREHALASE"/>
    <property type="match status" value="1"/>
</dbReference>
<comment type="caution">
    <text evidence="3">The sequence shown here is derived from an EMBL/GenBank/DDBJ whole genome shotgun (WGS) entry which is preliminary data.</text>
</comment>